<evidence type="ECO:0000313" key="4">
    <source>
        <dbReference type="Proteomes" id="UP000325161"/>
    </source>
</evidence>
<keyword evidence="1" id="KW-0132">Cell division</keyword>
<dbReference type="GO" id="GO:0030288">
    <property type="term" value="C:outer membrane-bounded periplasmic space"/>
    <property type="evidence" value="ECO:0007669"/>
    <property type="project" value="UniProtKB-UniRule"/>
</dbReference>
<evidence type="ECO:0000256" key="1">
    <source>
        <dbReference type="HAMAP-Rule" id="MF_02066"/>
    </source>
</evidence>
<evidence type="ECO:0000259" key="2">
    <source>
        <dbReference type="Pfam" id="PF16331"/>
    </source>
</evidence>
<dbReference type="RefSeq" id="WP_148817434.1">
    <property type="nucleotide sequence ID" value="NZ_CP043046.1"/>
</dbReference>
<dbReference type="HAMAP" id="MF_02066">
    <property type="entry name" value="CpoB"/>
    <property type="match status" value="1"/>
</dbReference>
<keyword evidence="1" id="KW-0732">Signal</keyword>
<dbReference type="KEGG" id="pacr:FXN63_21585"/>
<dbReference type="InterPro" id="IPR011990">
    <property type="entry name" value="TPR-like_helical_dom_sf"/>
</dbReference>
<dbReference type="Gene3D" id="1.25.40.10">
    <property type="entry name" value="Tetratricopeptide repeat domain"/>
    <property type="match status" value="1"/>
</dbReference>
<comment type="similarity">
    <text evidence="1">Belongs to the CpoB family.</text>
</comment>
<dbReference type="InterPro" id="IPR019734">
    <property type="entry name" value="TPR_rpt"/>
</dbReference>
<dbReference type="GO" id="GO:0070206">
    <property type="term" value="P:protein trimerization"/>
    <property type="evidence" value="ECO:0007669"/>
    <property type="project" value="InterPro"/>
</dbReference>
<dbReference type="InterPro" id="IPR014162">
    <property type="entry name" value="CpoB_C"/>
</dbReference>
<dbReference type="GO" id="GO:0043093">
    <property type="term" value="P:FtsZ-dependent cytokinesis"/>
    <property type="evidence" value="ECO:0007669"/>
    <property type="project" value="UniProtKB-UniRule"/>
</dbReference>
<name>A0A5C0B2I9_9BURK</name>
<feature type="coiled-coil region" evidence="1">
    <location>
        <begin position="43"/>
        <end position="102"/>
    </location>
</feature>
<dbReference type="EMBL" id="CP043046">
    <property type="protein sequence ID" value="QEI08144.1"/>
    <property type="molecule type" value="Genomic_DNA"/>
</dbReference>
<feature type="chain" id="PRO_5023538081" description="Cell division coordinator CpoB" evidence="1">
    <location>
        <begin position="29"/>
        <end position="256"/>
    </location>
</feature>
<feature type="signal peptide" evidence="1">
    <location>
        <begin position="1"/>
        <end position="28"/>
    </location>
</feature>
<protein>
    <recommendedName>
        <fullName evidence="1">Cell division coordinator CpoB</fullName>
    </recommendedName>
</protein>
<comment type="function">
    <text evidence="1">Mediates coordination of peptidoglycan synthesis and outer membrane constriction during cell division.</text>
</comment>
<comment type="subcellular location">
    <subcellularLocation>
        <location evidence="1">Periplasm</location>
    </subcellularLocation>
</comment>
<dbReference type="Gene3D" id="1.20.5.110">
    <property type="match status" value="1"/>
</dbReference>
<dbReference type="SUPFAM" id="SSF48452">
    <property type="entry name" value="TPR-like"/>
    <property type="match status" value="1"/>
</dbReference>
<keyword evidence="1" id="KW-0175">Coiled coil</keyword>
<sequence precursor="true">MLRASRSLRLAAVLTLTGASLFSGPAHALFSDDEARQAVIDLRREARERADQQTQQITEATSRSQRAQLELAGQIEALRQEVARLRGQLELATKEVADTQRRQKDLYLDIDTRLKKLEPQAATIDGQQAFVDPNEKRVYDAAIDLFRNGAYADAVPALSGFLRQYPQSAFAPVAQFYIGSSQYALKDYKAAIAQQQALVRQWPQNVRAPDALLVMAASQVELNDKKSARATLERIVNEYGQAPAAQTARERLELLR</sequence>
<evidence type="ECO:0000313" key="3">
    <source>
        <dbReference type="EMBL" id="QEI08144.1"/>
    </source>
</evidence>
<feature type="domain" description="YbgF trimerisation" evidence="2">
    <location>
        <begin position="52"/>
        <end position="122"/>
    </location>
</feature>
<dbReference type="Pfam" id="PF13174">
    <property type="entry name" value="TPR_6"/>
    <property type="match status" value="1"/>
</dbReference>
<dbReference type="AlphaFoldDB" id="A0A5C0B2I9"/>
<accession>A0A5C0B2I9</accession>
<dbReference type="Proteomes" id="UP000325161">
    <property type="component" value="Chromosome"/>
</dbReference>
<dbReference type="Pfam" id="PF16331">
    <property type="entry name" value="TolA_bind_tri"/>
    <property type="match status" value="1"/>
</dbReference>
<reference evidence="3 4" key="1">
    <citation type="submission" date="2019-08" db="EMBL/GenBank/DDBJ databases">
        <title>Amphibian skin-associated Pigmentiphaga: genome sequence and occurrence across geography and hosts.</title>
        <authorList>
            <person name="Bletz M.C."/>
            <person name="Bunk B."/>
            <person name="Sproeer C."/>
            <person name="Biwer P."/>
            <person name="Reiter S."/>
            <person name="Rabemananjara F.C.E."/>
            <person name="Schulz S."/>
            <person name="Overmann J."/>
            <person name="Vences M."/>
        </authorList>
    </citation>
    <scope>NUCLEOTIDE SEQUENCE [LARGE SCALE GENOMIC DNA]</scope>
    <source>
        <strain evidence="3 4">Mada1488</strain>
    </source>
</reference>
<dbReference type="InterPro" id="IPR032519">
    <property type="entry name" value="YbgF_tri"/>
</dbReference>
<gene>
    <name evidence="3" type="primary">ybgF</name>
    <name evidence="1" type="synonym">cpoB</name>
    <name evidence="3" type="ORF">FXN63_21585</name>
</gene>
<dbReference type="InterPro" id="IPR034706">
    <property type="entry name" value="CpoB"/>
</dbReference>
<proteinExistence type="inferred from homology"/>
<dbReference type="NCBIfam" id="TIGR02795">
    <property type="entry name" value="tol_pal_ybgF"/>
    <property type="match status" value="1"/>
</dbReference>
<keyword evidence="1" id="KW-0574">Periplasm</keyword>
<organism evidence="3 4">
    <name type="scientific">Pigmentiphaga aceris</name>
    <dbReference type="NCBI Taxonomy" id="1940612"/>
    <lineage>
        <taxon>Bacteria</taxon>
        <taxon>Pseudomonadati</taxon>
        <taxon>Pseudomonadota</taxon>
        <taxon>Betaproteobacteria</taxon>
        <taxon>Burkholderiales</taxon>
        <taxon>Alcaligenaceae</taxon>
        <taxon>Pigmentiphaga</taxon>
    </lineage>
</organism>
<dbReference type="Pfam" id="PF13432">
    <property type="entry name" value="TPR_16"/>
    <property type="match status" value="1"/>
</dbReference>
<keyword evidence="1" id="KW-0131">Cell cycle</keyword>
<keyword evidence="4" id="KW-1185">Reference proteome</keyword>
<dbReference type="OrthoDB" id="8525418at2"/>